<dbReference type="Proteomes" id="UP000527355">
    <property type="component" value="Unassembled WGS sequence"/>
</dbReference>
<feature type="region of interest" description="Disordered" evidence="1">
    <location>
        <begin position="101"/>
        <end position="121"/>
    </location>
</feature>
<feature type="region of interest" description="Disordered" evidence="1">
    <location>
        <begin position="173"/>
        <end position="193"/>
    </location>
</feature>
<comment type="caution">
    <text evidence="2">The sequence shown here is derived from an EMBL/GenBank/DDBJ whole genome shotgun (WGS) entry which is preliminary data.</text>
</comment>
<organism evidence="2 3">
    <name type="scientific">Myotis myotis</name>
    <name type="common">Greater mouse-eared bat</name>
    <name type="synonym">Vespertilio myotis</name>
    <dbReference type="NCBI Taxonomy" id="51298"/>
    <lineage>
        <taxon>Eukaryota</taxon>
        <taxon>Metazoa</taxon>
        <taxon>Chordata</taxon>
        <taxon>Craniata</taxon>
        <taxon>Vertebrata</taxon>
        <taxon>Euteleostomi</taxon>
        <taxon>Mammalia</taxon>
        <taxon>Eutheria</taxon>
        <taxon>Laurasiatheria</taxon>
        <taxon>Chiroptera</taxon>
        <taxon>Yangochiroptera</taxon>
        <taxon>Vespertilionidae</taxon>
        <taxon>Myotis</taxon>
    </lineage>
</organism>
<dbReference type="AlphaFoldDB" id="A0A7J7QWK9"/>
<evidence type="ECO:0000313" key="3">
    <source>
        <dbReference type="Proteomes" id="UP000527355"/>
    </source>
</evidence>
<keyword evidence="3" id="KW-1185">Reference proteome</keyword>
<reference evidence="2 3" key="1">
    <citation type="journal article" date="2020" name="Nature">
        <title>Six reference-quality genomes reveal evolution of bat adaptations.</title>
        <authorList>
            <person name="Jebb D."/>
            <person name="Huang Z."/>
            <person name="Pippel M."/>
            <person name="Hughes G.M."/>
            <person name="Lavrichenko K."/>
            <person name="Devanna P."/>
            <person name="Winkler S."/>
            <person name="Jermiin L.S."/>
            <person name="Skirmuntt E.C."/>
            <person name="Katzourakis A."/>
            <person name="Burkitt-Gray L."/>
            <person name="Ray D.A."/>
            <person name="Sullivan K.A.M."/>
            <person name="Roscito J.G."/>
            <person name="Kirilenko B.M."/>
            <person name="Davalos L.M."/>
            <person name="Corthals A.P."/>
            <person name="Power M.L."/>
            <person name="Jones G."/>
            <person name="Ransome R.D."/>
            <person name="Dechmann D.K.N."/>
            <person name="Locatelli A.G."/>
            <person name="Puechmaille S.J."/>
            <person name="Fedrigo O."/>
            <person name="Jarvis E.D."/>
            <person name="Hiller M."/>
            <person name="Vernes S.C."/>
            <person name="Myers E.W."/>
            <person name="Teeling E.C."/>
        </authorList>
    </citation>
    <scope>NUCLEOTIDE SEQUENCE [LARGE SCALE GENOMIC DNA]</scope>
    <source>
        <strain evidence="2">MMyoMyo1</strain>
        <tissue evidence="2">Flight muscle</tissue>
    </source>
</reference>
<sequence>MVALGHGASQDQAEGPGPTSCPGHHSAAPAGHNGAPSKAPDANAVPLPNCIPTPRPSWSTQTEPQKAEITLDTGPEPEEHVYCPRRLILLRGLGHTRCQLSAGSRRRHAHRQEGPPRGPPEARLALETRACAKWRLGVCTCSEGPLPRPTALHLPLGPPRSAESELALTHIPSVSTPSERAGHPDGSLVPETQKLPEQSYELVAAALLIVNKY</sequence>
<proteinExistence type="predicted"/>
<name>A0A7J7QWK9_MYOMY</name>
<protein>
    <submittedName>
        <fullName evidence="2">Uncharacterized protein</fullName>
    </submittedName>
</protein>
<feature type="region of interest" description="Disordered" evidence="1">
    <location>
        <begin position="1"/>
        <end position="77"/>
    </location>
</feature>
<gene>
    <name evidence="2" type="ORF">mMyoMyo1_011293</name>
</gene>
<dbReference type="EMBL" id="JABWUV010000048">
    <property type="protein sequence ID" value="KAF6268157.1"/>
    <property type="molecule type" value="Genomic_DNA"/>
</dbReference>
<evidence type="ECO:0000256" key="1">
    <source>
        <dbReference type="SAM" id="MobiDB-lite"/>
    </source>
</evidence>
<accession>A0A7J7QWK9</accession>
<evidence type="ECO:0000313" key="2">
    <source>
        <dbReference type="EMBL" id="KAF6268157.1"/>
    </source>
</evidence>